<dbReference type="SFLD" id="SFLDS00029">
    <property type="entry name" value="Radical_SAM"/>
    <property type="match status" value="1"/>
</dbReference>
<organism evidence="8 9">
    <name type="scientific">Sporomusa malonica</name>
    <dbReference type="NCBI Taxonomy" id="112901"/>
    <lineage>
        <taxon>Bacteria</taxon>
        <taxon>Bacillati</taxon>
        <taxon>Bacillota</taxon>
        <taxon>Negativicutes</taxon>
        <taxon>Selenomonadales</taxon>
        <taxon>Sporomusaceae</taxon>
        <taxon>Sporomusa</taxon>
    </lineage>
</organism>
<keyword evidence="2" id="KW-0004">4Fe-4S</keyword>
<dbReference type="CDD" id="cd01335">
    <property type="entry name" value="Radical_SAM"/>
    <property type="match status" value="1"/>
</dbReference>
<comment type="cofactor">
    <cofactor evidence="1">
        <name>[4Fe-4S] cluster</name>
        <dbReference type="ChEBI" id="CHEBI:49883"/>
    </cofactor>
</comment>
<sequence length="407" mass="44368">MITALYADKNGEIFDAPGYQAAGRLGTEYLALKPDDLIRLPEGAELMFLPARDALYLAGGVSKKMKGRLAVAAMLPVGYTRTLLPAYARRPDAPQLPLFGYTAAALFNDEIYVAAVRTADNAKWHPYRYNTPDLKKRVAQVKRDLPNNRLVEHLANCSLTWHCCTAQNLFYRRWEAGIPVSPACNANCLGCISLQPAECCPAPQSRIAFAPTAEEIAAIGLYHLTNAPEPIISFGQGCEGEPSLAAGAIAAGIRLIRSKTDRGQININTNAGFTEGIKAIVDAGLNSMRVSIISALPATYQAYYQPGYSLEHVRQSIAYAKQHGVYVSLNMLLFPGLNDRPEEQAAWLDFLGDTGVDMIQLRNLNFDPDAFLAAMPVGGQPGGVRNFLKEIMEKFPAIKLGSFTEKI</sequence>
<proteinExistence type="predicted"/>
<dbReference type="InterPro" id="IPR034457">
    <property type="entry name" value="Organic_radical-activating"/>
</dbReference>
<dbReference type="STRING" id="112901.SAMN04488500_107203"/>
<protein>
    <submittedName>
        <fullName evidence="8">Radical SAM superfamily protein</fullName>
    </submittedName>
</protein>
<dbReference type="EMBL" id="FWXI01000007">
    <property type="protein sequence ID" value="SMC72565.1"/>
    <property type="molecule type" value="Genomic_DNA"/>
</dbReference>
<keyword evidence="6" id="KW-0411">Iron-sulfur</keyword>
<evidence type="ECO:0000256" key="6">
    <source>
        <dbReference type="ARBA" id="ARBA00023014"/>
    </source>
</evidence>
<name>A0A1W2BHW3_9FIRM</name>
<evidence type="ECO:0000256" key="1">
    <source>
        <dbReference type="ARBA" id="ARBA00001966"/>
    </source>
</evidence>
<accession>A0A1W2BHW3</accession>
<dbReference type="PANTHER" id="PTHR30352">
    <property type="entry name" value="PYRUVATE FORMATE-LYASE-ACTIVATING ENZYME"/>
    <property type="match status" value="1"/>
</dbReference>
<evidence type="ECO:0000256" key="3">
    <source>
        <dbReference type="ARBA" id="ARBA00022691"/>
    </source>
</evidence>
<keyword evidence="4" id="KW-0479">Metal-binding</keyword>
<dbReference type="Pfam" id="PF04055">
    <property type="entry name" value="Radical_SAM"/>
    <property type="match status" value="1"/>
</dbReference>
<gene>
    <name evidence="8" type="ORF">SAMN04488500_107203</name>
</gene>
<dbReference type="GO" id="GO:0051539">
    <property type="term" value="F:4 iron, 4 sulfur cluster binding"/>
    <property type="evidence" value="ECO:0007669"/>
    <property type="project" value="UniProtKB-KW"/>
</dbReference>
<dbReference type="SFLD" id="SFLDG01109">
    <property type="entry name" value="Uncharacterised_Radical_SAM_Su"/>
    <property type="match status" value="1"/>
</dbReference>
<dbReference type="AlphaFoldDB" id="A0A1W2BHW3"/>
<keyword evidence="5" id="KW-0408">Iron</keyword>
<evidence type="ECO:0000313" key="8">
    <source>
        <dbReference type="EMBL" id="SMC72565.1"/>
    </source>
</evidence>
<dbReference type="OrthoDB" id="9764628at2"/>
<dbReference type="Proteomes" id="UP000192738">
    <property type="component" value="Unassembled WGS sequence"/>
</dbReference>
<evidence type="ECO:0000256" key="5">
    <source>
        <dbReference type="ARBA" id="ARBA00023004"/>
    </source>
</evidence>
<dbReference type="SUPFAM" id="SSF102114">
    <property type="entry name" value="Radical SAM enzymes"/>
    <property type="match status" value="1"/>
</dbReference>
<evidence type="ECO:0000259" key="7">
    <source>
        <dbReference type="Pfam" id="PF04055"/>
    </source>
</evidence>
<dbReference type="RefSeq" id="WP_084575707.1">
    <property type="nucleotide sequence ID" value="NZ_CP155572.1"/>
</dbReference>
<keyword evidence="9" id="KW-1185">Reference proteome</keyword>
<dbReference type="InterPro" id="IPR013785">
    <property type="entry name" value="Aldolase_TIM"/>
</dbReference>
<dbReference type="Gene3D" id="3.20.20.70">
    <property type="entry name" value="Aldolase class I"/>
    <property type="match status" value="1"/>
</dbReference>
<keyword evidence="3" id="KW-0949">S-adenosyl-L-methionine</keyword>
<dbReference type="PANTHER" id="PTHR30352:SF5">
    <property type="entry name" value="PYRUVATE FORMATE-LYASE 1-ACTIVATING ENZYME"/>
    <property type="match status" value="1"/>
</dbReference>
<reference evidence="8 9" key="1">
    <citation type="submission" date="2017-04" db="EMBL/GenBank/DDBJ databases">
        <authorList>
            <person name="Afonso C.L."/>
            <person name="Miller P.J."/>
            <person name="Scott M.A."/>
            <person name="Spackman E."/>
            <person name="Goraichik I."/>
            <person name="Dimitrov K.M."/>
            <person name="Suarez D.L."/>
            <person name="Swayne D.E."/>
        </authorList>
    </citation>
    <scope>NUCLEOTIDE SEQUENCE [LARGE SCALE GENOMIC DNA]</scope>
    <source>
        <strain evidence="8 9">DSM 5090</strain>
    </source>
</reference>
<dbReference type="GO" id="GO:0046872">
    <property type="term" value="F:metal ion binding"/>
    <property type="evidence" value="ECO:0007669"/>
    <property type="project" value="UniProtKB-KW"/>
</dbReference>
<dbReference type="InterPro" id="IPR058240">
    <property type="entry name" value="rSAM_sf"/>
</dbReference>
<evidence type="ECO:0000256" key="4">
    <source>
        <dbReference type="ARBA" id="ARBA00022723"/>
    </source>
</evidence>
<dbReference type="InterPro" id="IPR007197">
    <property type="entry name" value="rSAM"/>
</dbReference>
<evidence type="ECO:0000313" key="9">
    <source>
        <dbReference type="Proteomes" id="UP000192738"/>
    </source>
</evidence>
<dbReference type="GO" id="GO:0003824">
    <property type="term" value="F:catalytic activity"/>
    <property type="evidence" value="ECO:0007669"/>
    <property type="project" value="InterPro"/>
</dbReference>
<feature type="domain" description="Radical SAM core" evidence="7">
    <location>
        <begin position="178"/>
        <end position="342"/>
    </location>
</feature>
<evidence type="ECO:0000256" key="2">
    <source>
        <dbReference type="ARBA" id="ARBA00022485"/>
    </source>
</evidence>